<evidence type="ECO:0000313" key="1">
    <source>
        <dbReference type="EMBL" id="KAF9645831.1"/>
    </source>
</evidence>
<keyword evidence="2" id="KW-1185">Reference proteome</keyword>
<gene>
    <name evidence="1" type="ORF">BDM02DRAFT_395302</name>
</gene>
<reference evidence="1" key="2">
    <citation type="journal article" date="2020" name="Nat. Commun.">
        <title>Large-scale genome sequencing of mycorrhizal fungi provides insights into the early evolution of symbiotic traits.</title>
        <authorList>
            <person name="Miyauchi S."/>
            <person name="Kiss E."/>
            <person name="Kuo A."/>
            <person name="Drula E."/>
            <person name="Kohler A."/>
            <person name="Sanchez-Garcia M."/>
            <person name="Morin E."/>
            <person name="Andreopoulos B."/>
            <person name="Barry K.W."/>
            <person name="Bonito G."/>
            <person name="Buee M."/>
            <person name="Carver A."/>
            <person name="Chen C."/>
            <person name="Cichocki N."/>
            <person name="Clum A."/>
            <person name="Culley D."/>
            <person name="Crous P.W."/>
            <person name="Fauchery L."/>
            <person name="Girlanda M."/>
            <person name="Hayes R.D."/>
            <person name="Keri Z."/>
            <person name="LaButti K."/>
            <person name="Lipzen A."/>
            <person name="Lombard V."/>
            <person name="Magnuson J."/>
            <person name="Maillard F."/>
            <person name="Murat C."/>
            <person name="Nolan M."/>
            <person name="Ohm R.A."/>
            <person name="Pangilinan J."/>
            <person name="Pereira M.F."/>
            <person name="Perotto S."/>
            <person name="Peter M."/>
            <person name="Pfister S."/>
            <person name="Riley R."/>
            <person name="Sitrit Y."/>
            <person name="Stielow J.B."/>
            <person name="Szollosi G."/>
            <person name="Zifcakova L."/>
            <person name="Stursova M."/>
            <person name="Spatafora J.W."/>
            <person name="Tedersoo L."/>
            <person name="Vaario L.M."/>
            <person name="Yamada A."/>
            <person name="Yan M."/>
            <person name="Wang P."/>
            <person name="Xu J."/>
            <person name="Bruns T."/>
            <person name="Baldrian P."/>
            <person name="Vilgalys R."/>
            <person name="Dunand C."/>
            <person name="Henrissat B."/>
            <person name="Grigoriev I.V."/>
            <person name="Hibbett D."/>
            <person name="Nagy L.G."/>
            <person name="Martin F.M."/>
        </authorList>
    </citation>
    <scope>NUCLEOTIDE SEQUENCE</scope>
    <source>
        <strain evidence="1">P2</strain>
    </source>
</reference>
<organism evidence="1 2">
    <name type="scientific">Thelephora ganbajun</name>
    <name type="common">Ganba fungus</name>
    <dbReference type="NCBI Taxonomy" id="370292"/>
    <lineage>
        <taxon>Eukaryota</taxon>
        <taxon>Fungi</taxon>
        <taxon>Dikarya</taxon>
        <taxon>Basidiomycota</taxon>
        <taxon>Agaricomycotina</taxon>
        <taxon>Agaricomycetes</taxon>
        <taxon>Thelephorales</taxon>
        <taxon>Thelephoraceae</taxon>
        <taxon>Thelephora</taxon>
    </lineage>
</organism>
<comment type="caution">
    <text evidence="1">The sequence shown here is derived from an EMBL/GenBank/DDBJ whole genome shotgun (WGS) entry which is preliminary data.</text>
</comment>
<sequence length="206" mass="23122">MSVLRNQIGAEGLTAVIKHLPGQYNKHELGSKTERAAYVTTILESKQRPFIWEYFHPGTIEIPRGEATYYDKKRRGPFQSIPVLCAFSMYFTSYGIQMRIPSEDPGRPIGALALAAAAVERGYFLHRSGDYVSSANEFSATNWLQATNVYIDKIKNNLTDDNWRAIFDALHRLQETRAYEAQVEAGMALEECEPLLPADPPTPPPA</sequence>
<proteinExistence type="predicted"/>
<evidence type="ECO:0000313" key="2">
    <source>
        <dbReference type="Proteomes" id="UP000886501"/>
    </source>
</evidence>
<reference evidence="1" key="1">
    <citation type="submission" date="2019-10" db="EMBL/GenBank/DDBJ databases">
        <authorList>
            <consortium name="DOE Joint Genome Institute"/>
            <person name="Kuo A."/>
            <person name="Miyauchi S."/>
            <person name="Kiss E."/>
            <person name="Drula E."/>
            <person name="Kohler A."/>
            <person name="Sanchez-Garcia M."/>
            <person name="Andreopoulos B."/>
            <person name="Barry K.W."/>
            <person name="Bonito G."/>
            <person name="Buee M."/>
            <person name="Carver A."/>
            <person name="Chen C."/>
            <person name="Cichocki N."/>
            <person name="Clum A."/>
            <person name="Culley D."/>
            <person name="Crous P.W."/>
            <person name="Fauchery L."/>
            <person name="Girlanda M."/>
            <person name="Hayes R."/>
            <person name="Keri Z."/>
            <person name="Labutti K."/>
            <person name="Lipzen A."/>
            <person name="Lombard V."/>
            <person name="Magnuson J."/>
            <person name="Maillard F."/>
            <person name="Morin E."/>
            <person name="Murat C."/>
            <person name="Nolan M."/>
            <person name="Ohm R."/>
            <person name="Pangilinan J."/>
            <person name="Pereira M."/>
            <person name="Perotto S."/>
            <person name="Peter M."/>
            <person name="Riley R."/>
            <person name="Sitrit Y."/>
            <person name="Stielow B."/>
            <person name="Szollosi G."/>
            <person name="Zifcakova L."/>
            <person name="Stursova M."/>
            <person name="Spatafora J.W."/>
            <person name="Tedersoo L."/>
            <person name="Vaario L.-M."/>
            <person name="Yamada A."/>
            <person name="Yan M."/>
            <person name="Wang P."/>
            <person name="Xu J."/>
            <person name="Bruns T."/>
            <person name="Baldrian P."/>
            <person name="Vilgalys R."/>
            <person name="Henrissat B."/>
            <person name="Grigoriev I.V."/>
            <person name="Hibbett D."/>
            <person name="Nagy L.G."/>
            <person name="Martin F.M."/>
        </authorList>
    </citation>
    <scope>NUCLEOTIDE SEQUENCE</scope>
    <source>
        <strain evidence="1">P2</strain>
    </source>
</reference>
<name>A0ACB6Z878_THEGA</name>
<accession>A0ACB6Z878</accession>
<dbReference type="Proteomes" id="UP000886501">
    <property type="component" value="Unassembled WGS sequence"/>
</dbReference>
<protein>
    <submittedName>
        <fullName evidence="1">Uncharacterized protein</fullName>
    </submittedName>
</protein>
<dbReference type="EMBL" id="MU118076">
    <property type="protein sequence ID" value="KAF9645831.1"/>
    <property type="molecule type" value="Genomic_DNA"/>
</dbReference>